<dbReference type="Proteomes" id="UP000799755">
    <property type="component" value="Unassembled WGS sequence"/>
</dbReference>
<reference evidence="1" key="1">
    <citation type="journal article" date="2020" name="Stud. Mycol.">
        <title>101 Dothideomycetes genomes: a test case for predicting lifestyles and emergence of pathogens.</title>
        <authorList>
            <person name="Haridas S."/>
            <person name="Albert R."/>
            <person name="Binder M."/>
            <person name="Bloem J."/>
            <person name="Labutti K."/>
            <person name="Salamov A."/>
            <person name="Andreopoulos B."/>
            <person name="Baker S."/>
            <person name="Barry K."/>
            <person name="Bills G."/>
            <person name="Bluhm B."/>
            <person name="Cannon C."/>
            <person name="Castanera R."/>
            <person name="Culley D."/>
            <person name="Daum C."/>
            <person name="Ezra D."/>
            <person name="Gonzalez J."/>
            <person name="Henrissat B."/>
            <person name="Kuo A."/>
            <person name="Liang C."/>
            <person name="Lipzen A."/>
            <person name="Lutzoni F."/>
            <person name="Magnuson J."/>
            <person name="Mondo S."/>
            <person name="Nolan M."/>
            <person name="Ohm R."/>
            <person name="Pangilinan J."/>
            <person name="Park H.-J."/>
            <person name="Ramirez L."/>
            <person name="Alfaro M."/>
            <person name="Sun H."/>
            <person name="Tritt A."/>
            <person name="Yoshinaga Y."/>
            <person name="Zwiers L.-H."/>
            <person name="Turgeon B."/>
            <person name="Goodwin S."/>
            <person name="Spatafora J."/>
            <person name="Crous P."/>
            <person name="Grigoriev I."/>
        </authorList>
    </citation>
    <scope>NUCLEOTIDE SEQUENCE</scope>
    <source>
        <strain evidence="1">ATCC 200398</strain>
    </source>
</reference>
<organism evidence="1 2">
    <name type="scientific">Lindgomyces ingoldianus</name>
    <dbReference type="NCBI Taxonomy" id="673940"/>
    <lineage>
        <taxon>Eukaryota</taxon>
        <taxon>Fungi</taxon>
        <taxon>Dikarya</taxon>
        <taxon>Ascomycota</taxon>
        <taxon>Pezizomycotina</taxon>
        <taxon>Dothideomycetes</taxon>
        <taxon>Pleosporomycetidae</taxon>
        <taxon>Pleosporales</taxon>
        <taxon>Lindgomycetaceae</taxon>
        <taxon>Lindgomyces</taxon>
    </lineage>
</organism>
<name>A0ACB6QTA1_9PLEO</name>
<dbReference type="EMBL" id="MU003509">
    <property type="protein sequence ID" value="KAF2470238.1"/>
    <property type="molecule type" value="Genomic_DNA"/>
</dbReference>
<gene>
    <name evidence="1" type="ORF">BDR25DRAFT_355933</name>
</gene>
<protein>
    <submittedName>
        <fullName evidence="1">Uncharacterized protein</fullName>
    </submittedName>
</protein>
<sequence>MVFDKYDDKNAEIVVGAHGFINLIFLRSRSEDNYLNELGVAESWRQLRNPLPAALPPRRDALEGVIQGFRLLDIFENSESNFQARLWGFNGRQVLVHFDEKGLRTQEYREERRVQVVGLPAESSSHVLESAPACAVRHGDPDMQICSKNREFKKLCCYKAAYMILRRLACGATLCGLKDALILEESKEVKALEAPSTSCGLPSCHRFTPEESPRTNRFAHQRLRCVSFDEDFDDTTSGPGFDQIEDPKDIHKTPLDSLRILKPSKSKTSIAFLKPDCYSEYLSVLPASPLEPQGRNERLSPSSSRSSTSDSGVTTCGDEVYSNKPEDSETIDWDLILETPKPFNDCRLAIYLPGFPLEPVGRKNGPAGNVTYQKKPGRKQSLQSSFGRTQTDARHSADEDHGSTEEFASTEQFNALYEEAHNDPTTLNPPEHNLVSSTANPPNSISNPNLNTEHLHVATSNPKIVGNPPAAKPRP</sequence>
<comment type="caution">
    <text evidence="1">The sequence shown here is derived from an EMBL/GenBank/DDBJ whole genome shotgun (WGS) entry which is preliminary data.</text>
</comment>
<proteinExistence type="predicted"/>
<evidence type="ECO:0000313" key="1">
    <source>
        <dbReference type="EMBL" id="KAF2470238.1"/>
    </source>
</evidence>
<accession>A0ACB6QTA1</accession>
<evidence type="ECO:0000313" key="2">
    <source>
        <dbReference type="Proteomes" id="UP000799755"/>
    </source>
</evidence>
<keyword evidence="2" id="KW-1185">Reference proteome</keyword>